<dbReference type="InterPro" id="IPR013912">
    <property type="entry name" value="Adenylate_cyclase-assoc_CAP_C"/>
</dbReference>
<evidence type="ECO:0000256" key="1">
    <source>
        <dbReference type="ARBA" id="ARBA00007659"/>
    </source>
</evidence>
<evidence type="ECO:0000256" key="2">
    <source>
        <dbReference type="SAM" id="MobiDB-lite"/>
    </source>
</evidence>
<dbReference type="InterPro" id="IPR017901">
    <property type="entry name" value="C-CAP_CF_C-like"/>
</dbReference>
<dbReference type="Proteomes" id="UP000179807">
    <property type="component" value="Unassembled WGS sequence"/>
</dbReference>
<comment type="similarity">
    <text evidence="1">Belongs to the CAP family.</text>
</comment>
<dbReference type="GO" id="GO:0019933">
    <property type="term" value="P:cAMP-mediated signaling"/>
    <property type="evidence" value="ECO:0007669"/>
    <property type="project" value="TreeGrafter"/>
</dbReference>
<dbReference type="SMART" id="SM00673">
    <property type="entry name" value="CARP"/>
    <property type="match status" value="2"/>
</dbReference>
<dbReference type="InterPro" id="IPR036222">
    <property type="entry name" value="CAP_N_sf"/>
</dbReference>
<dbReference type="InterPro" id="IPR006599">
    <property type="entry name" value="CARP_motif"/>
</dbReference>
<dbReference type="Gene3D" id="2.160.20.70">
    <property type="match status" value="1"/>
</dbReference>
<dbReference type="OrthoDB" id="1601at2759"/>
<reference evidence="4" key="1">
    <citation type="submission" date="2016-07" db="EMBL/GenBank/DDBJ databases">
        <authorList>
            <person name="Rosa I.A."/>
            <person name="Brigido M.C."/>
            <person name="Santos E.O."/>
            <person name="Almeida L.G.P."/>
            <person name="Zingalli R.B."/>
            <person name="Vasconcelos A.T.R."/>
            <person name="Souza W."/>
            <person name="Benchimol M."/>
        </authorList>
    </citation>
    <scope>NUCLEOTIDE SEQUENCE</scope>
    <source>
        <strain evidence="4">19859</strain>
    </source>
</reference>
<dbReference type="GO" id="GO:0005737">
    <property type="term" value="C:cytoplasm"/>
    <property type="evidence" value="ECO:0007669"/>
    <property type="project" value="TreeGrafter"/>
</dbReference>
<evidence type="ECO:0000313" key="4">
    <source>
        <dbReference type="EMBL" id="ARM19862.1"/>
    </source>
</evidence>
<dbReference type="GO" id="GO:0008179">
    <property type="term" value="F:adenylate cyclase binding"/>
    <property type="evidence" value="ECO:0007669"/>
    <property type="project" value="TreeGrafter"/>
</dbReference>
<evidence type="ECO:0000313" key="6">
    <source>
        <dbReference type="Proteomes" id="UP000179807"/>
    </source>
</evidence>
<dbReference type="Pfam" id="PF21938">
    <property type="entry name" value="CAP_N"/>
    <property type="match status" value="1"/>
</dbReference>
<name>A0A1J4KIN9_9EUKA</name>
<dbReference type="GO" id="GO:0007015">
    <property type="term" value="P:actin filament organization"/>
    <property type="evidence" value="ECO:0007669"/>
    <property type="project" value="TreeGrafter"/>
</dbReference>
<dbReference type="VEuPathDB" id="TrichDB:TRFO_19859"/>
<feature type="domain" description="C-CAP/cofactor C-like" evidence="3">
    <location>
        <begin position="263"/>
        <end position="403"/>
    </location>
</feature>
<dbReference type="RefSeq" id="XP_068363936.1">
    <property type="nucleotide sequence ID" value="XM_068501053.1"/>
</dbReference>
<gene>
    <name evidence="5" type="ORF">TRFO_19859</name>
</gene>
<organism evidence="5 6">
    <name type="scientific">Tritrichomonas foetus</name>
    <dbReference type="NCBI Taxonomy" id="1144522"/>
    <lineage>
        <taxon>Eukaryota</taxon>
        <taxon>Metamonada</taxon>
        <taxon>Parabasalia</taxon>
        <taxon>Tritrichomonadida</taxon>
        <taxon>Tritrichomonadidae</taxon>
        <taxon>Tritrichomonas</taxon>
    </lineage>
</organism>
<protein>
    <recommendedName>
        <fullName evidence="3">C-CAP/cofactor C-like domain-containing protein</fullName>
    </recommendedName>
</protein>
<accession>A0A1J4KIN9</accession>
<dbReference type="Gene3D" id="1.25.40.330">
    <property type="entry name" value="Adenylate cyclase-associated CAP, N-terminal domain"/>
    <property type="match status" value="1"/>
</dbReference>
<reference evidence="4" key="3">
    <citation type="journal article" date="2017" name="Biol. Cell">
        <title>The costa of trichomonads: A complex macromolecular cytoskeleton structure made of uncommon proteins.</title>
        <authorList>
            <person name="de Andrade Rosa I."/>
            <person name="Brigido M.C."/>
            <person name="de Oliveira Santos E."/>
            <person name="Gonzaga L."/>
            <person name="Zingali R.B."/>
            <person name="de Vasconcelos A.T."/>
            <person name="de Souza W."/>
            <person name="Benchimol M."/>
        </authorList>
    </citation>
    <scope>NUCLEOTIDE SEQUENCE</scope>
    <source>
        <strain evidence="4">19859</strain>
    </source>
</reference>
<dbReference type="EMBL" id="MLAK01000602">
    <property type="protein sequence ID" value="OHT10800.1"/>
    <property type="molecule type" value="Genomic_DNA"/>
</dbReference>
<evidence type="ECO:0000259" key="3">
    <source>
        <dbReference type="PROSITE" id="PS51329"/>
    </source>
</evidence>
<dbReference type="EMBL" id="KX579630">
    <property type="protein sequence ID" value="ARM19862.1"/>
    <property type="molecule type" value="Genomic_DNA"/>
</dbReference>
<dbReference type="PANTHER" id="PTHR10652">
    <property type="entry name" value="ADENYLYL CYCLASE-ASSOCIATED PROTEIN"/>
    <property type="match status" value="1"/>
</dbReference>
<dbReference type="AlphaFoldDB" id="A0A1J4KIN9"/>
<dbReference type="InterPro" id="IPR053950">
    <property type="entry name" value="CAP_N"/>
</dbReference>
<sequence>MDAKLEALVTRLEAAVTKLEKCGAGAPAGDADEETEEYPSVLAFDQTFNPKLEAFEAAAKAIDAELAEMSALIVNCFRETRRLVLLGCRHAKPDKLDDVIKPMTDVKAAAFQWCDKHFRTKWVNHEKAVHEAISIFDWVTIGPSAGTYVEEMTGAVQCYTNKLAMEYRGKDDNQMQWVQNLVQCLKALPEYINDHHKMGLYWNARASKATAPATMKGASLPAAAPAPEPAKPAPAAAPAAAPAKPAGGLAAKFGGLNIGARAPPKKEASVKKVRDNLISVEYFDGSDPVIEGLQIQDIVNCYQCKNCTIKVPSKVKALSFQNCERCTLVVSDVIGIVELTSCKRVVIYLTGAVKSITVDKCDNVQVNLNEESIDCQITTALSSGMNVEVPDLNEEGNMIEFAVPEQIRVQLKDRKLVHEVYVHE</sequence>
<feature type="region of interest" description="Disordered" evidence="2">
    <location>
        <begin position="219"/>
        <end position="239"/>
    </location>
</feature>
<reference evidence="5 6" key="2">
    <citation type="submission" date="2016-10" db="EMBL/GenBank/DDBJ databases">
        <authorList>
            <person name="Benchimol M."/>
            <person name="Almeida L.G."/>
            <person name="Vasconcelos A.T."/>
            <person name="Perreira-Neves A."/>
            <person name="Rosa I.A."/>
            <person name="Tasca T."/>
            <person name="Bogo M.R."/>
            <person name="de Souza W."/>
        </authorList>
    </citation>
    <scope>NUCLEOTIDE SEQUENCE [LARGE SCALE GENOMIC DNA]</scope>
    <source>
        <strain evidence="5 6">K</strain>
    </source>
</reference>
<dbReference type="InterPro" id="IPR036223">
    <property type="entry name" value="CAP_C_sf"/>
</dbReference>
<dbReference type="InterPro" id="IPR001837">
    <property type="entry name" value="Adenylate_cyclase-assoc_CAP"/>
</dbReference>
<dbReference type="PROSITE" id="PS51329">
    <property type="entry name" value="C_CAP_COFACTOR_C"/>
    <property type="match status" value="1"/>
</dbReference>
<dbReference type="GeneID" id="94835757"/>
<proteinExistence type="inferred from homology"/>
<keyword evidence="6" id="KW-1185">Reference proteome</keyword>
<dbReference type="Pfam" id="PF08603">
    <property type="entry name" value="CAP_C"/>
    <property type="match status" value="1"/>
</dbReference>
<dbReference type="PANTHER" id="PTHR10652:SF0">
    <property type="entry name" value="ADENYLYL CYCLASE-ASSOCIATED PROTEIN"/>
    <property type="match status" value="1"/>
</dbReference>
<dbReference type="InterPro" id="IPR016098">
    <property type="entry name" value="CAP/MinC_C"/>
</dbReference>
<evidence type="ECO:0000313" key="5">
    <source>
        <dbReference type="EMBL" id="OHT10800.1"/>
    </source>
</evidence>
<dbReference type="GO" id="GO:0003779">
    <property type="term" value="F:actin binding"/>
    <property type="evidence" value="ECO:0007669"/>
    <property type="project" value="InterPro"/>
</dbReference>
<dbReference type="SUPFAM" id="SSF69340">
    <property type="entry name" value="C-terminal domain of adenylylcyclase associated protein"/>
    <property type="match status" value="1"/>
</dbReference>
<dbReference type="SUPFAM" id="SSF101278">
    <property type="entry name" value="N-terminal domain of adenylylcyclase associated protein, CAP"/>
    <property type="match status" value="1"/>
</dbReference>